<keyword evidence="2" id="KW-0637">Prenyltransferase</keyword>
<comment type="caution">
    <text evidence="5">The sequence shown here is derived from an EMBL/GenBank/DDBJ whole genome shotgun (WGS) entry which is preliminary data.</text>
</comment>
<evidence type="ECO:0000256" key="4">
    <source>
        <dbReference type="ARBA" id="ARBA00022737"/>
    </source>
</evidence>
<dbReference type="EMBL" id="QVQW01000028">
    <property type="protein sequence ID" value="RKU44734.1"/>
    <property type="molecule type" value="Genomic_DNA"/>
</dbReference>
<dbReference type="SUPFAM" id="SSF48439">
    <property type="entry name" value="Protein prenylyltransferase"/>
    <property type="match status" value="1"/>
</dbReference>
<dbReference type="Gene3D" id="1.25.40.120">
    <property type="entry name" value="Protein prenylyltransferase"/>
    <property type="match status" value="1"/>
</dbReference>
<comment type="similarity">
    <text evidence="1">Belongs to the protein prenyltransferase subunit alpha family.</text>
</comment>
<sequence>MSDLQQGHIGFQGSCRHFMSSTILCDQEVASSLKNGNSQAAFRAIAEAIDPASTDGLLEIEILKGTYQFEPGTHILKDGSAIAVSKLGLVQAYFTALQVLKPYMMAGGCRGTVAEEDELLSATAVILLMDPEHLTAANTRKRIIKAYSDREPADTGRLRDLVILEKRFLDSLLTSHLHRHTKSPTLWSHRRCLLPHFIRHGLFNVEKDISNIVMVAAERHARNYYAWHHARMLLKLLDVPEEAVRGRLEQAVFTWCTRHHDDVSGWSFLRHLLLKDGWYDAERKAAVVRKTHRLARSMRWTNESVWWFLRTAAPLDPTTAGADDFYISHSEMANAMGQHSVFRNPDDKPVDEHLAGVDAKTALTILDAAKAWYMASYKLIKEAGS</sequence>
<evidence type="ECO:0000256" key="1">
    <source>
        <dbReference type="ARBA" id="ARBA00006734"/>
    </source>
</evidence>
<dbReference type="GO" id="GO:0008318">
    <property type="term" value="F:protein prenyltransferase activity"/>
    <property type="evidence" value="ECO:0007669"/>
    <property type="project" value="InterPro"/>
</dbReference>
<proteinExistence type="inferred from homology"/>
<name>A0A420YA22_9PEZI</name>
<protein>
    <recommendedName>
        <fullName evidence="7">Protein prenyltransferase</fullName>
    </recommendedName>
</protein>
<gene>
    <name evidence="5" type="ORF">DL546_007577</name>
</gene>
<organism evidence="5 6">
    <name type="scientific">Coniochaeta pulveracea</name>
    <dbReference type="NCBI Taxonomy" id="177199"/>
    <lineage>
        <taxon>Eukaryota</taxon>
        <taxon>Fungi</taxon>
        <taxon>Dikarya</taxon>
        <taxon>Ascomycota</taxon>
        <taxon>Pezizomycotina</taxon>
        <taxon>Sordariomycetes</taxon>
        <taxon>Sordariomycetidae</taxon>
        <taxon>Coniochaetales</taxon>
        <taxon>Coniochaetaceae</taxon>
        <taxon>Coniochaeta</taxon>
    </lineage>
</organism>
<evidence type="ECO:0000313" key="5">
    <source>
        <dbReference type="EMBL" id="RKU44734.1"/>
    </source>
</evidence>
<dbReference type="AlphaFoldDB" id="A0A420YA22"/>
<dbReference type="PANTHER" id="PTHR11129">
    <property type="entry name" value="PROTEIN FARNESYLTRANSFERASE ALPHA SUBUNIT/RAB GERANYLGERANYL TRANSFERASE ALPHA SUBUNIT"/>
    <property type="match status" value="1"/>
</dbReference>
<dbReference type="Pfam" id="PF01239">
    <property type="entry name" value="PPTA"/>
    <property type="match status" value="1"/>
</dbReference>
<dbReference type="GO" id="GO:0005737">
    <property type="term" value="C:cytoplasm"/>
    <property type="evidence" value="ECO:0007669"/>
    <property type="project" value="TreeGrafter"/>
</dbReference>
<dbReference type="PANTHER" id="PTHR11129:SF3">
    <property type="entry name" value="PROTEIN PRENYLTRANSFERASE ALPHA SUBUNIT REPEAT-CONTAINING PROTEIN 1"/>
    <property type="match status" value="1"/>
</dbReference>
<keyword evidence="3" id="KW-0808">Transferase</keyword>
<dbReference type="Proteomes" id="UP000275385">
    <property type="component" value="Unassembled WGS sequence"/>
</dbReference>
<reference evidence="5 6" key="1">
    <citation type="submission" date="2018-08" db="EMBL/GenBank/DDBJ databases">
        <title>Draft genome of the lignicolous fungus Coniochaeta pulveracea.</title>
        <authorList>
            <person name="Borstlap C.J."/>
            <person name="De Witt R.N."/>
            <person name="Botha A."/>
            <person name="Volschenk H."/>
        </authorList>
    </citation>
    <scope>NUCLEOTIDE SEQUENCE [LARGE SCALE GENOMIC DNA]</scope>
    <source>
        <strain evidence="5 6">CAB683</strain>
    </source>
</reference>
<evidence type="ECO:0000256" key="3">
    <source>
        <dbReference type="ARBA" id="ARBA00022679"/>
    </source>
</evidence>
<keyword evidence="6" id="KW-1185">Reference proteome</keyword>
<keyword evidence="4" id="KW-0677">Repeat</keyword>
<accession>A0A420YA22</accession>
<dbReference type="InterPro" id="IPR002088">
    <property type="entry name" value="Prenyl_trans_a"/>
</dbReference>
<evidence type="ECO:0008006" key="7">
    <source>
        <dbReference type="Google" id="ProtNLM"/>
    </source>
</evidence>
<dbReference type="OrthoDB" id="5358702at2759"/>
<evidence type="ECO:0000256" key="2">
    <source>
        <dbReference type="ARBA" id="ARBA00022602"/>
    </source>
</evidence>
<evidence type="ECO:0000313" key="6">
    <source>
        <dbReference type="Proteomes" id="UP000275385"/>
    </source>
</evidence>